<name>F1YSS0_9PROT</name>
<organism evidence="2 3">
    <name type="scientific">Acetobacter pomorum DM001</name>
    <dbReference type="NCBI Taxonomy" id="945681"/>
    <lineage>
        <taxon>Bacteria</taxon>
        <taxon>Pseudomonadati</taxon>
        <taxon>Pseudomonadota</taxon>
        <taxon>Alphaproteobacteria</taxon>
        <taxon>Acetobacterales</taxon>
        <taxon>Acetobacteraceae</taxon>
        <taxon>Acetobacter</taxon>
    </lineage>
</organism>
<dbReference type="Proteomes" id="UP000018454">
    <property type="component" value="Unassembled WGS sequence"/>
</dbReference>
<reference evidence="2 3" key="1">
    <citation type="journal article" date="2011" name="Science">
        <title>Drosophila microbiome modulates host developmental and metabolic homeostasis via insulin signaling.</title>
        <authorList>
            <person name="Shin S.C."/>
            <person name="Kim S.H."/>
            <person name="You H."/>
            <person name="Kim B."/>
            <person name="Kim A.C."/>
            <person name="Lee K.A."/>
            <person name="Yoon J.H."/>
            <person name="Ryu J.H."/>
            <person name="Lee W.J."/>
        </authorList>
    </citation>
    <scope>NUCLEOTIDE SEQUENCE [LARGE SCALE GENOMIC DNA]</scope>
    <source>
        <strain evidence="2 3">DM001</strain>
    </source>
</reference>
<keyword evidence="1" id="KW-0812">Transmembrane</keyword>
<keyword evidence="1" id="KW-0472">Membrane</keyword>
<sequence>MGRHRMSDDNTKDYALEEGIGRVQDGAEGLFSQLPSYDEMNPAKRCAATEAVRDVVIDQPFLILPVVGIFSFIVGGLLRRRR</sequence>
<evidence type="ECO:0000313" key="2">
    <source>
        <dbReference type="EMBL" id="EGE47944.1"/>
    </source>
</evidence>
<feature type="transmembrane region" description="Helical" evidence="1">
    <location>
        <begin position="61"/>
        <end position="78"/>
    </location>
</feature>
<proteinExistence type="predicted"/>
<protein>
    <submittedName>
        <fullName evidence="2">Uncharacterized protein</fullName>
    </submittedName>
</protein>
<dbReference type="EMBL" id="AEUP01000023">
    <property type="protein sequence ID" value="EGE47944.1"/>
    <property type="molecule type" value="Genomic_DNA"/>
</dbReference>
<dbReference type="AlphaFoldDB" id="F1YSS0"/>
<evidence type="ECO:0000256" key="1">
    <source>
        <dbReference type="SAM" id="Phobius"/>
    </source>
</evidence>
<comment type="caution">
    <text evidence="2">The sequence shown here is derived from an EMBL/GenBank/DDBJ whole genome shotgun (WGS) entry which is preliminary data.</text>
</comment>
<keyword evidence="1" id="KW-1133">Transmembrane helix</keyword>
<gene>
    <name evidence="2" type="ORF">APO_0971</name>
</gene>
<accession>F1YSS0</accession>
<evidence type="ECO:0000313" key="3">
    <source>
        <dbReference type="Proteomes" id="UP000018454"/>
    </source>
</evidence>